<comment type="caution">
    <text evidence="2">The sequence shown here is derived from an EMBL/GenBank/DDBJ whole genome shotgun (WGS) entry which is preliminary data.</text>
</comment>
<dbReference type="Proteomes" id="UP000271974">
    <property type="component" value="Unassembled WGS sequence"/>
</dbReference>
<keyword evidence="3" id="KW-1185">Reference proteome</keyword>
<evidence type="ECO:0000313" key="3">
    <source>
        <dbReference type="Proteomes" id="UP000271974"/>
    </source>
</evidence>
<keyword evidence="1" id="KW-0812">Transmembrane</keyword>
<dbReference type="AlphaFoldDB" id="A0A3S1H360"/>
<evidence type="ECO:0000313" key="2">
    <source>
        <dbReference type="EMBL" id="RUS71313.1"/>
    </source>
</evidence>
<feature type="non-terminal residue" evidence="2">
    <location>
        <position position="1"/>
    </location>
</feature>
<sequence length="189" mass="20298">EFSSHAYQVLWNISGMMRSSPSLSAFTDRSDISLTLTYHCGFSRGSITSLDRLERMVGITIGLSFVPLYNPFSLSASNTAVLASNLFIPCRDVIVVSLAAFNFSATFPVFLLITLCHLPVPNSLSTNVSNTIGILRPSSNGCCTNFPWRCAYLGSSGWTATAVSPSIVSIRVVATTISSSGQTKKAKQL</sequence>
<accession>A0A3S1H360</accession>
<organism evidence="2 3">
    <name type="scientific">Elysia chlorotica</name>
    <name type="common">Eastern emerald elysia</name>
    <name type="synonym">Sea slug</name>
    <dbReference type="NCBI Taxonomy" id="188477"/>
    <lineage>
        <taxon>Eukaryota</taxon>
        <taxon>Metazoa</taxon>
        <taxon>Spiralia</taxon>
        <taxon>Lophotrochozoa</taxon>
        <taxon>Mollusca</taxon>
        <taxon>Gastropoda</taxon>
        <taxon>Heterobranchia</taxon>
        <taxon>Euthyneura</taxon>
        <taxon>Panpulmonata</taxon>
        <taxon>Sacoglossa</taxon>
        <taxon>Placobranchoidea</taxon>
        <taxon>Plakobranchidae</taxon>
        <taxon>Elysia</taxon>
    </lineage>
</organism>
<dbReference type="EMBL" id="RQTK01001234">
    <property type="protein sequence ID" value="RUS71313.1"/>
    <property type="molecule type" value="Genomic_DNA"/>
</dbReference>
<keyword evidence="1" id="KW-1133">Transmembrane helix</keyword>
<gene>
    <name evidence="2" type="ORF">EGW08_020921</name>
</gene>
<protein>
    <submittedName>
        <fullName evidence="2">Uncharacterized protein</fullName>
    </submittedName>
</protein>
<keyword evidence="1" id="KW-0472">Membrane</keyword>
<reference evidence="2 3" key="1">
    <citation type="submission" date="2019-01" db="EMBL/GenBank/DDBJ databases">
        <title>A draft genome assembly of the solar-powered sea slug Elysia chlorotica.</title>
        <authorList>
            <person name="Cai H."/>
            <person name="Li Q."/>
            <person name="Fang X."/>
            <person name="Li J."/>
            <person name="Curtis N.E."/>
            <person name="Altenburger A."/>
            <person name="Shibata T."/>
            <person name="Feng M."/>
            <person name="Maeda T."/>
            <person name="Schwartz J.A."/>
            <person name="Shigenobu S."/>
            <person name="Lundholm N."/>
            <person name="Nishiyama T."/>
            <person name="Yang H."/>
            <person name="Hasebe M."/>
            <person name="Li S."/>
            <person name="Pierce S.K."/>
            <person name="Wang J."/>
        </authorList>
    </citation>
    <scope>NUCLEOTIDE SEQUENCE [LARGE SCALE GENOMIC DNA]</scope>
    <source>
        <strain evidence="2">EC2010</strain>
        <tissue evidence="2">Whole organism of an adult</tissue>
    </source>
</reference>
<feature type="transmembrane region" description="Helical" evidence="1">
    <location>
        <begin position="94"/>
        <end position="115"/>
    </location>
</feature>
<proteinExistence type="predicted"/>
<evidence type="ECO:0000256" key="1">
    <source>
        <dbReference type="SAM" id="Phobius"/>
    </source>
</evidence>
<name>A0A3S1H360_ELYCH</name>